<keyword evidence="9" id="KW-1185">Reference proteome</keyword>
<evidence type="ECO:0000256" key="1">
    <source>
        <dbReference type="ARBA" id="ARBA00004123"/>
    </source>
</evidence>
<gene>
    <name evidence="8" type="ORF">CONCODRAFT_2235</name>
</gene>
<dbReference type="Gene3D" id="1.10.20.10">
    <property type="entry name" value="Histone, subunit A"/>
    <property type="match status" value="1"/>
</dbReference>
<dbReference type="GO" id="GO:0051123">
    <property type="term" value="P:RNA polymerase II preinitiation complex assembly"/>
    <property type="evidence" value="ECO:0007669"/>
    <property type="project" value="TreeGrafter"/>
</dbReference>
<dbReference type="InterPro" id="IPR009072">
    <property type="entry name" value="Histone-fold"/>
</dbReference>
<evidence type="ECO:0000256" key="7">
    <source>
        <dbReference type="SAM" id="MobiDB-lite"/>
    </source>
</evidence>
<dbReference type="OMA" id="THKAMSV"/>
<dbReference type="PANTHER" id="PTHR11380">
    <property type="entry name" value="TRANSCRIPTION INITIATION FACTOR TFIID/SUPT3-RELATED"/>
    <property type="match status" value="1"/>
</dbReference>
<proteinExistence type="inferred from homology"/>
<keyword evidence="2" id="KW-0805">Transcription regulation</keyword>
<accession>A0A137PI68</accession>
<evidence type="ECO:0000256" key="2">
    <source>
        <dbReference type="ARBA" id="ARBA00023015"/>
    </source>
</evidence>
<dbReference type="Proteomes" id="UP000070444">
    <property type="component" value="Unassembled WGS sequence"/>
</dbReference>
<dbReference type="STRING" id="796925.A0A137PI68"/>
<sequence length="142" mass="16243">MESHNLKHLKANLKGKSLFQKELRLLMYGFGDHTNPRADTVNIMEDLLIDYIVSTCHQAHSLSETRGKVKVEDFKFLLRKDLKKTRRIEELLHMSEDIRRAKQLFDRKELEEGEDPNAPNAQNAPNANNAASTSANNNNSNV</sequence>
<feature type="region of interest" description="Disordered" evidence="7">
    <location>
        <begin position="105"/>
        <end position="142"/>
    </location>
</feature>
<evidence type="ECO:0000256" key="3">
    <source>
        <dbReference type="ARBA" id="ARBA00023163"/>
    </source>
</evidence>
<comment type="subcellular location">
    <subcellularLocation>
        <location evidence="1">Nucleus</location>
    </subcellularLocation>
</comment>
<keyword evidence="4" id="KW-0539">Nucleus</keyword>
<evidence type="ECO:0000313" key="9">
    <source>
        <dbReference type="Proteomes" id="UP000070444"/>
    </source>
</evidence>
<reference evidence="8 9" key="1">
    <citation type="journal article" date="2015" name="Genome Biol. Evol.">
        <title>Phylogenomic analyses indicate that early fungi evolved digesting cell walls of algal ancestors of land plants.</title>
        <authorList>
            <person name="Chang Y."/>
            <person name="Wang S."/>
            <person name="Sekimoto S."/>
            <person name="Aerts A.L."/>
            <person name="Choi C."/>
            <person name="Clum A."/>
            <person name="LaButti K.M."/>
            <person name="Lindquist E.A."/>
            <person name="Yee Ngan C."/>
            <person name="Ohm R.A."/>
            <person name="Salamov A.A."/>
            <person name="Grigoriev I.V."/>
            <person name="Spatafora J.W."/>
            <person name="Berbee M.L."/>
        </authorList>
    </citation>
    <scope>NUCLEOTIDE SEQUENCE [LARGE SCALE GENOMIC DNA]</scope>
    <source>
        <strain evidence="8 9">NRRL 28638</strain>
    </source>
</reference>
<name>A0A137PI68_CONC2</name>
<dbReference type="InterPro" id="IPR003195">
    <property type="entry name" value="TFIID_TAF13"/>
</dbReference>
<comment type="similarity">
    <text evidence="5">Belongs to the TAF13 family.</text>
</comment>
<dbReference type="EMBL" id="KQ964421">
    <property type="protein sequence ID" value="KXN74679.1"/>
    <property type="molecule type" value="Genomic_DNA"/>
</dbReference>
<protein>
    <recommendedName>
        <fullName evidence="6">Transcription initiation factor TFIID subunit 13</fullName>
    </recommendedName>
</protein>
<keyword evidence="3" id="KW-0804">Transcription</keyword>
<dbReference type="PANTHER" id="PTHR11380:SF5">
    <property type="entry name" value="TRANSCRIPTION INITIATION FACTOR TFIID SUBUNIT 13"/>
    <property type="match status" value="1"/>
</dbReference>
<dbReference type="GO" id="GO:0046982">
    <property type="term" value="F:protein heterodimerization activity"/>
    <property type="evidence" value="ECO:0007669"/>
    <property type="project" value="InterPro"/>
</dbReference>
<evidence type="ECO:0000313" key="8">
    <source>
        <dbReference type="EMBL" id="KXN74679.1"/>
    </source>
</evidence>
<evidence type="ECO:0000256" key="5">
    <source>
        <dbReference type="ARBA" id="ARBA00038392"/>
    </source>
</evidence>
<evidence type="ECO:0000256" key="4">
    <source>
        <dbReference type="ARBA" id="ARBA00023242"/>
    </source>
</evidence>
<feature type="compositionally biased region" description="Low complexity" evidence="7">
    <location>
        <begin position="116"/>
        <end position="142"/>
    </location>
</feature>
<dbReference type="GO" id="GO:0005669">
    <property type="term" value="C:transcription factor TFIID complex"/>
    <property type="evidence" value="ECO:0007669"/>
    <property type="project" value="TreeGrafter"/>
</dbReference>
<dbReference type="Pfam" id="PF02269">
    <property type="entry name" value="TFIID-18kDa"/>
    <property type="match status" value="1"/>
</dbReference>
<dbReference type="CDD" id="cd07978">
    <property type="entry name" value="HFD_TAF13"/>
    <property type="match status" value="1"/>
</dbReference>
<evidence type="ECO:0000256" key="6">
    <source>
        <dbReference type="ARBA" id="ARBA00040136"/>
    </source>
</evidence>
<organism evidence="8 9">
    <name type="scientific">Conidiobolus coronatus (strain ATCC 28846 / CBS 209.66 / NRRL 28638)</name>
    <name type="common">Delacroixia coronata</name>
    <dbReference type="NCBI Taxonomy" id="796925"/>
    <lineage>
        <taxon>Eukaryota</taxon>
        <taxon>Fungi</taxon>
        <taxon>Fungi incertae sedis</taxon>
        <taxon>Zoopagomycota</taxon>
        <taxon>Entomophthoromycotina</taxon>
        <taxon>Entomophthoromycetes</taxon>
        <taxon>Entomophthorales</taxon>
        <taxon>Ancylistaceae</taxon>
        <taxon>Conidiobolus</taxon>
    </lineage>
</organism>
<dbReference type="AlphaFoldDB" id="A0A137PI68"/>
<dbReference type="SUPFAM" id="SSF47113">
    <property type="entry name" value="Histone-fold"/>
    <property type="match status" value="1"/>
</dbReference>
<dbReference type="OrthoDB" id="10266074at2759"/>